<evidence type="ECO:0000313" key="2">
    <source>
        <dbReference type="EMBL" id="OGF82781.1"/>
    </source>
</evidence>
<accession>A0A1F5X5D8</accession>
<proteinExistence type="predicted"/>
<name>A0A1F5X5D8_9BACT</name>
<reference evidence="2 3" key="1">
    <citation type="journal article" date="2016" name="Nat. Commun.">
        <title>Thousands of microbial genomes shed light on interconnected biogeochemical processes in an aquifer system.</title>
        <authorList>
            <person name="Anantharaman K."/>
            <person name="Brown C.T."/>
            <person name="Hug L.A."/>
            <person name="Sharon I."/>
            <person name="Castelle C.J."/>
            <person name="Probst A.J."/>
            <person name="Thomas B.C."/>
            <person name="Singh A."/>
            <person name="Wilkins M.J."/>
            <person name="Karaoz U."/>
            <person name="Brodie E.L."/>
            <person name="Williams K.H."/>
            <person name="Hubbard S.S."/>
            <person name="Banfield J.F."/>
        </authorList>
    </citation>
    <scope>NUCLEOTIDE SEQUENCE [LARGE SCALE GENOMIC DNA]</scope>
</reference>
<protein>
    <submittedName>
        <fullName evidence="2">Uncharacterized protein</fullName>
    </submittedName>
</protein>
<organism evidence="2 3">
    <name type="scientific">Candidatus Giovannonibacteria bacterium RIFCSPLOWO2_01_FULL_44_16</name>
    <dbReference type="NCBI Taxonomy" id="1798348"/>
    <lineage>
        <taxon>Bacteria</taxon>
        <taxon>Candidatus Giovannoniibacteriota</taxon>
    </lineage>
</organism>
<keyword evidence="1" id="KW-0812">Transmembrane</keyword>
<dbReference type="AlphaFoldDB" id="A0A1F5X5D8"/>
<sequence>MWNKIKFAISRLKSFLNRHFFDIMAVIIIILTITALLGLWRLKTITPPKEPIKIDDYLNAKQ</sequence>
<keyword evidence="1" id="KW-1133">Transmembrane helix</keyword>
<gene>
    <name evidence="2" type="ORF">A2924_04140</name>
</gene>
<dbReference type="EMBL" id="MFIA01000017">
    <property type="protein sequence ID" value="OGF82781.1"/>
    <property type="molecule type" value="Genomic_DNA"/>
</dbReference>
<evidence type="ECO:0000256" key="1">
    <source>
        <dbReference type="SAM" id="Phobius"/>
    </source>
</evidence>
<feature type="transmembrane region" description="Helical" evidence="1">
    <location>
        <begin position="20"/>
        <end position="40"/>
    </location>
</feature>
<evidence type="ECO:0000313" key="3">
    <source>
        <dbReference type="Proteomes" id="UP000178046"/>
    </source>
</evidence>
<keyword evidence="1" id="KW-0472">Membrane</keyword>
<comment type="caution">
    <text evidence="2">The sequence shown here is derived from an EMBL/GenBank/DDBJ whole genome shotgun (WGS) entry which is preliminary data.</text>
</comment>
<dbReference type="Proteomes" id="UP000178046">
    <property type="component" value="Unassembled WGS sequence"/>
</dbReference>